<dbReference type="InterPro" id="IPR010610">
    <property type="entry name" value="EryCIII-like_C"/>
</dbReference>
<dbReference type="GO" id="GO:0016758">
    <property type="term" value="F:hexosyltransferase activity"/>
    <property type="evidence" value="ECO:0007669"/>
    <property type="project" value="UniProtKB-ARBA"/>
</dbReference>
<evidence type="ECO:0000313" key="2">
    <source>
        <dbReference type="EMBL" id="MXO59367.1"/>
    </source>
</evidence>
<proteinExistence type="predicted"/>
<gene>
    <name evidence="2" type="ORF">GRI89_07410</name>
</gene>
<dbReference type="GO" id="GO:0017000">
    <property type="term" value="P:antibiotic biosynthetic process"/>
    <property type="evidence" value="ECO:0007669"/>
    <property type="project" value="UniProtKB-ARBA"/>
</dbReference>
<reference evidence="2 3" key="1">
    <citation type="submission" date="2019-12" db="EMBL/GenBank/DDBJ databases">
        <title>Genomic-based taxomic classification of the family Erythrobacteraceae.</title>
        <authorList>
            <person name="Xu L."/>
        </authorList>
    </citation>
    <scope>NUCLEOTIDE SEQUENCE [LARGE SCALE GENOMIC DNA]</scope>
    <source>
        <strain evidence="2 3">MCCC 1K01500</strain>
    </source>
</reference>
<keyword evidence="3" id="KW-1185">Reference proteome</keyword>
<organism evidence="2 3">
    <name type="scientific">Croceibacterium salegens</name>
    <dbReference type="NCBI Taxonomy" id="1737568"/>
    <lineage>
        <taxon>Bacteria</taxon>
        <taxon>Pseudomonadati</taxon>
        <taxon>Pseudomonadota</taxon>
        <taxon>Alphaproteobacteria</taxon>
        <taxon>Sphingomonadales</taxon>
        <taxon>Erythrobacteraceae</taxon>
        <taxon>Croceibacterium</taxon>
    </lineage>
</organism>
<keyword evidence="2" id="KW-0808">Transferase</keyword>
<dbReference type="Gene3D" id="3.40.50.2000">
    <property type="entry name" value="Glycogen Phosphorylase B"/>
    <property type="match status" value="2"/>
</dbReference>
<dbReference type="CDD" id="cd03784">
    <property type="entry name" value="GT1_Gtf-like"/>
    <property type="match status" value="1"/>
</dbReference>
<comment type="caution">
    <text evidence="2">The sequence shown here is derived from an EMBL/GenBank/DDBJ whole genome shotgun (WGS) entry which is preliminary data.</text>
</comment>
<dbReference type="Pfam" id="PF06722">
    <property type="entry name" value="EryCIII-like_C"/>
    <property type="match status" value="1"/>
</dbReference>
<feature type="domain" description="Erythromycin biosynthesis protein CIII-like C-terminal" evidence="1">
    <location>
        <begin position="277"/>
        <end position="419"/>
    </location>
</feature>
<dbReference type="AlphaFoldDB" id="A0A6I4SWF0"/>
<evidence type="ECO:0000313" key="3">
    <source>
        <dbReference type="Proteomes" id="UP000433652"/>
    </source>
</evidence>
<dbReference type="PANTHER" id="PTHR48050:SF13">
    <property type="entry name" value="STEROL 3-BETA-GLUCOSYLTRANSFERASE UGT80A2"/>
    <property type="match status" value="1"/>
</dbReference>
<accession>A0A6I4SWF0</accession>
<dbReference type="RefSeq" id="WP_159793691.1">
    <property type="nucleotide sequence ID" value="NZ_WTYM01000033.1"/>
</dbReference>
<dbReference type="PANTHER" id="PTHR48050">
    <property type="entry name" value="STEROL 3-BETA-GLUCOSYLTRANSFERASE"/>
    <property type="match status" value="1"/>
</dbReference>
<dbReference type="GO" id="GO:0008194">
    <property type="term" value="F:UDP-glycosyltransferase activity"/>
    <property type="evidence" value="ECO:0007669"/>
    <property type="project" value="InterPro"/>
</dbReference>
<dbReference type="InterPro" id="IPR050426">
    <property type="entry name" value="Glycosyltransferase_28"/>
</dbReference>
<name>A0A6I4SWF0_9SPHN</name>
<dbReference type="EMBL" id="WTYM01000033">
    <property type="protein sequence ID" value="MXO59367.1"/>
    <property type="molecule type" value="Genomic_DNA"/>
</dbReference>
<dbReference type="InterPro" id="IPR002213">
    <property type="entry name" value="UDP_glucos_trans"/>
</dbReference>
<dbReference type="SUPFAM" id="SSF53756">
    <property type="entry name" value="UDP-Glycosyltransferase/glycogen phosphorylase"/>
    <property type="match status" value="1"/>
</dbReference>
<dbReference type="OrthoDB" id="139086at2"/>
<dbReference type="Proteomes" id="UP000433652">
    <property type="component" value="Unassembled WGS sequence"/>
</dbReference>
<evidence type="ECO:0000259" key="1">
    <source>
        <dbReference type="Pfam" id="PF06722"/>
    </source>
</evidence>
<protein>
    <submittedName>
        <fullName evidence="2">Glycosyltransferase</fullName>
    </submittedName>
</protein>
<sequence>MLDPKIHRKFLVTTWEGGGSVGPALTVARKLVDAGHDVRVMSDECNRPESEKTGARFVPWTRAPSRADRNRDSELVRDWAGATPAEGLGQVMKDLTAGRAADYAEDVIAELRREPADLVVGSELILGVELGCEVARQPCVVLACNSVMFPITGAPQAGPPMSAEQQAAMAPMIEEMMATFAEATSVFNEARAHFDLPPLDNMWDQVLVAKQTLLGISRTFDFGAEDTGDHFAYVGPQLDEANWTESWQSPWPEDDQRPLVLVGFSTTFQNHISVLQRVIDALASFPVRVLVTLGPTIAAEELTPAPNTRLVASAPHGAVMKEATLVVTHGGHGTVARALLHKLPMLVIPHGRDQDGNAARVAAHGAGLMLPPAAETGEIAAAIDCLLGDPEFAASAAILGTAVAREALESDVVAQLEALACPEYA</sequence>